<accession>A0ABW6Y3T2</accession>
<reference evidence="6 7" key="1">
    <citation type="submission" date="2024-10" db="EMBL/GenBank/DDBJ databases">
        <title>The Natural Products Discovery Center: Release of the First 8490 Sequenced Strains for Exploring Actinobacteria Biosynthetic Diversity.</title>
        <authorList>
            <person name="Kalkreuter E."/>
            <person name="Kautsar S.A."/>
            <person name="Yang D."/>
            <person name="Bader C.D."/>
            <person name="Teijaro C.N."/>
            <person name="Fluegel L."/>
            <person name="Davis C.M."/>
            <person name="Simpson J.R."/>
            <person name="Lauterbach L."/>
            <person name="Steele A.D."/>
            <person name="Gui C."/>
            <person name="Meng S."/>
            <person name="Li G."/>
            <person name="Viehrig K."/>
            <person name="Ye F."/>
            <person name="Su P."/>
            <person name="Kiefer A.F."/>
            <person name="Nichols A."/>
            <person name="Cepeda A.J."/>
            <person name="Yan W."/>
            <person name="Fan B."/>
            <person name="Jiang Y."/>
            <person name="Adhikari A."/>
            <person name="Zheng C.-J."/>
            <person name="Schuster L."/>
            <person name="Cowan T.M."/>
            <person name="Smanski M.J."/>
            <person name="Chevrette M.G."/>
            <person name="De Carvalho L.P.S."/>
            <person name="Shen B."/>
        </authorList>
    </citation>
    <scope>NUCLEOTIDE SEQUENCE [LARGE SCALE GENOMIC DNA]</scope>
    <source>
        <strain evidence="6 7">NPDC012605</strain>
    </source>
</reference>
<dbReference type="Gene3D" id="3.40.50.300">
    <property type="entry name" value="P-loop containing nucleotide triphosphate hydrolases"/>
    <property type="match status" value="1"/>
</dbReference>
<evidence type="ECO:0000256" key="4">
    <source>
        <dbReference type="SAM" id="MobiDB-lite"/>
    </source>
</evidence>
<feature type="binding site" evidence="3">
    <location>
        <begin position="315"/>
        <end position="322"/>
    </location>
    <ligand>
        <name>ATP</name>
        <dbReference type="ChEBI" id="CHEBI:30616"/>
    </ligand>
</feature>
<evidence type="ECO:0000313" key="7">
    <source>
        <dbReference type="Proteomes" id="UP001602370"/>
    </source>
</evidence>
<feature type="region of interest" description="Disordered" evidence="4">
    <location>
        <begin position="64"/>
        <end position="114"/>
    </location>
</feature>
<dbReference type="EMBL" id="JBIBDZ010000028">
    <property type="protein sequence ID" value="MFF5924401.1"/>
    <property type="molecule type" value="Genomic_DNA"/>
</dbReference>
<dbReference type="InterPro" id="IPR027417">
    <property type="entry name" value="P-loop_NTPase"/>
</dbReference>
<dbReference type="PANTHER" id="PTHR22683:SF1">
    <property type="entry name" value="TYPE VII SECRETION SYSTEM PROTEIN ESSC"/>
    <property type="match status" value="1"/>
</dbReference>
<dbReference type="RefSeq" id="WP_388312309.1">
    <property type="nucleotide sequence ID" value="NZ_JBIBDZ010000028.1"/>
</dbReference>
<evidence type="ECO:0000256" key="1">
    <source>
        <dbReference type="ARBA" id="ARBA00022741"/>
    </source>
</evidence>
<organism evidence="6 7">
    <name type="scientific">Streptomyces flavochromogenes</name>
    <dbReference type="NCBI Taxonomy" id="68199"/>
    <lineage>
        <taxon>Bacteria</taxon>
        <taxon>Bacillati</taxon>
        <taxon>Actinomycetota</taxon>
        <taxon>Actinomycetes</taxon>
        <taxon>Kitasatosporales</taxon>
        <taxon>Streptomycetaceae</taxon>
        <taxon>Streptomyces</taxon>
    </lineage>
</organism>
<dbReference type="Pfam" id="PF01580">
    <property type="entry name" value="FtsK_SpoIIIE"/>
    <property type="match status" value="1"/>
</dbReference>
<evidence type="ECO:0000256" key="3">
    <source>
        <dbReference type="PROSITE-ProRule" id="PRU00289"/>
    </source>
</evidence>
<dbReference type="InterPro" id="IPR050206">
    <property type="entry name" value="FtsK/SpoIIIE/SftA"/>
</dbReference>
<protein>
    <submittedName>
        <fullName evidence="6">FtsK/SpoIIIE domain-containing protein</fullName>
    </submittedName>
</protein>
<name>A0ABW6Y3T2_9ACTN</name>
<dbReference type="SUPFAM" id="SSF52540">
    <property type="entry name" value="P-loop containing nucleoside triphosphate hydrolases"/>
    <property type="match status" value="1"/>
</dbReference>
<evidence type="ECO:0000256" key="2">
    <source>
        <dbReference type="ARBA" id="ARBA00022840"/>
    </source>
</evidence>
<feature type="domain" description="FtsK" evidence="5">
    <location>
        <begin position="291"/>
        <end position="475"/>
    </location>
</feature>
<dbReference type="PANTHER" id="PTHR22683">
    <property type="entry name" value="SPORULATION PROTEIN RELATED"/>
    <property type="match status" value="1"/>
</dbReference>
<keyword evidence="2 3" id="KW-0067">ATP-binding</keyword>
<feature type="compositionally biased region" description="Basic and acidic residues" evidence="4">
    <location>
        <begin position="104"/>
        <end position="113"/>
    </location>
</feature>
<comment type="caution">
    <text evidence="6">The sequence shown here is derived from an EMBL/GenBank/DDBJ whole genome shotgun (WGS) entry which is preliminary data.</text>
</comment>
<sequence>MDFAQAFTKIGVTTKTSRPVAAVINVLDELAPAFAPFAARWDREADRRKALRTPDNLKALMDAQRKHNAARSTAAQAKSQRETARKASSNPLSTARRSAAAADRAARQHRTEARQALQEARANYPTTLTTRAVQVHAAHVVPTAAVTYAMDTPWPVATSAALVALNVGGLLLGRRQITVTVDDGLTEEERQLVERLHPTYWVNAAPDRGLGGTVTTPASVTSAGLACDVRLDGQWTTAKLAAAEASIRALLGCRKGLRLRVAEGERGGWAVLTIGTRSAVDGTSLLWTPERQGIGLDTGTGEVVTLPHGRKVIAGTSGAGKSVLLRTVLAPYALDPLSTVIYLDAKGEESALWSHCAREAIDPADVAEVVAEVVAEMLARRDLMRREKVATWKATTARPRLVVLVDEGADLITMDCKATPILPGLEQVARQGRSRLVDLIWCTQKPTVGEGITSQIIGNMSVRVVLQTAGETETRQIMGKGWQNHHLPGPGLAYVRGTGRTEEQSAVAVWNASDDALVTALPARQPWSRTGRAQQTEQAPAPAVPVPPARPALHLVPSGGDFLLAPPAASPVATTAAAPAVQEPQTNRDRVLAAVVGGAASVKAVTEATGLNKGTVSREVKALVGTGHLTRSQDGALSPVAPKGVTA</sequence>
<evidence type="ECO:0000313" key="6">
    <source>
        <dbReference type="EMBL" id="MFF5924401.1"/>
    </source>
</evidence>
<gene>
    <name evidence="6" type="ORF">ACFY8C_39940</name>
</gene>
<dbReference type="PROSITE" id="PS50901">
    <property type="entry name" value="FTSK"/>
    <property type="match status" value="1"/>
</dbReference>
<dbReference type="Proteomes" id="UP001602370">
    <property type="component" value="Unassembled WGS sequence"/>
</dbReference>
<dbReference type="InterPro" id="IPR002543">
    <property type="entry name" value="FtsK_dom"/>
</dbReference>
<proteinExistence type="predicted"/>
<keyword evidence="7" id="KW-1185">Reference proteome</keyword>
<keyword evidence="1 3" id="KW-0547">Nucleotide-binding</keyword>
<evidence type="ECO:0000259" key="5">
    <source>
        <dbReference type="PROSITE" id="PS50901"/>
    </source>
</evidence>